<keyword evidence="3" id="KW-1185">Reference proteome</keyword>
<dbReference type="InterPro" id="IPR006553">
    <property type="entry name" value="Leu-rich_rpt_Cys-con_subtyp"/>
</dbReference>
<dbReference type="FunFam" id="3.80.10.10:FF:000214">
    <property type="entry name" value="EIN3-binding F-box protein 1"/>
    <property type="match status" value="1"/>
</dbReference>
<evidence type="ECO:0000313" key="2">
    <source>
        <dbReference type="EMBL" id="KAE8658257.1"/>
    </source>
</evidence>
<dbReference type="FunFam" id="3.80.10.10:FF:000451">
    <property type="entry name" value="EIN3-binding F-box protein 1"/>
    <property type="match status" value="1"/>
</dbReference>
<reference evidence="2" key="1">
    <citation type="submission" date="2019-09" db="EMBL/GenBank/DDBJ databases">
        <title>Draft genome information of white flower Hibiscus syriacus.</title>
        <authorList>
            <person name="Kim Y.-M."/>
        </authorList>
    </citation>
    <scope>NUCLEOTIDE SEQUENCE [LARGE SCALE GENOMIC DNA]</scope>
    <source>
        <strain evidence="2">YM2019G1</strain>
    </source>
</reference>
<dbReference type="PANTHER" id="PTHR13318">
    <property type="entry name" value="PARTNER OF PAIRED, ISOFORM B-RELATED"/>
    <property type="match status" value="1"/>
</dbReference>
<evidence type="ECO:0000259" key="1">
    <source>
        <dbReference type="Pfam" id="PF25372"/>
    </source>
</evidence>
<gene>
    <name evidence="2" type="ORF">F3Y22_tig00116973pilonHSYRG00057</name>
</gene>
<evidence type="ECO:0000313" key="3">
    <source>
        <dbReference type="Proteomes" id="UP000436088"/>
    </source>
</evidence>
<proteinExistence type="predicted"/>
<dbReference type="SUPFAM" id="SSF52047">
    <property type="entry name" value="RNI-like"/>
    <property type="match status" value="1"/>
</dbReference>
<accession>A0A6A2XPI5</accession>
<name>A0A6A2XPI5_HIBSY</name>
<feature type="domain" description="F-box/LRR-repeat protein 15-like leucin rich repeat" evidence="1">
    <location>
        <begin position="408"/>
        <end position="538"/>
    </location>
</feature>
<comment type="caution">
    <text evidence="2">The sequence shown here is derived from an EMBL/GenBank/DDBJ whole genome shotgun (WGS) entry which is preliminary data.</text>
</comment>
<dbReference type="GO" id="GO:0019005">
    <property type="term" value="C:SCF ubiquitin ligase complex"/>
    <property type="evidence" value="ECO:0007669"/>
    <property type="project" value="TreeGrafter"/>
</dbReference>
<dbReference type="InterPro" id="IPR057207">
    <property type="entry name" value="FBXL15_LRR"/>
</dbReference>
<dbReference type="SMART" id="SM00367">
    <property type="entry name" value="LRR_CC"/>
    <property type="match status" value="13"/>
</dbReference>
<feature type="domain" description="F-box/LRR-repeat protein 15-like leucin rich repeat" evidence="1">
    <location>
        <begin position="80"/>
        <end position="301"/>
    </location>
</feature>
<dbReference type="EMBL" id="VEPZ02001746">
    <property type="protein sequence ID" value="KAE8658257.1"/>
    <property type="molecule type" value="Genomic_DNA"/>
</dbReference>
<dbReference type="InterPro" id="IPR032675">
    <property type="entry name" value="LRR_dom_sf"/>
</dbReference>
<organism evidence="2 3">
    <name type="scientific">Hibiscus syriacus</name>
    <name type="common">Rose of Sharon</name>
    <dbReference type="NCBI Taxonomy" id="106335"/>
    <lineage>
        <taxon>Eukaryota</taxon>
        <taxon>Viridiplantae</taxon>
        <taxon>Streptophyta</taxon>
        <taxon>Embryophyta</taxon>
        <taxon>Tracheophyta</taxon>
        <taxon>Spermatophyta</taxon>
        <taxon>Magnoliopsida</taxon>
        <taxon>eudicotyledons</taxon>
        <taxon>Gunneridae</taxon>
        <taxon>Pentapetalae</taxon>
        <taxon>rosids</taxon>
        <taxon>malvids</taxon>
        <taxon>Malvales</taxon>
        <taxon>Malvaceae</taxon>
        <taxon>Malvoideae</taxon>
        <taxon>Hibiscus</taxon>
    </lineage>
</organism>
<dbReference type="FunFam" id="3.80.10.10:FF:000473">
    <property type="entry name" value="EIN3-binding F-box protein 1"/>
    <property type="match status" value="1"/>
</dbReference>
<sequence>MLLTGIRKSEYESSKVVKENIVSVSDDVEMISSDEDDGYLTRSLEGKKATDMRLAAVAVGTSGHGGLGKLSIRGSTSSCGVTNFGLSAIAHGCPSLKALSLWNVPRVGDEGLSEIANECHLLEKLDLCQCPSITNKGLTAIAENCPNLTTLSIESCPKIGNEGLQAIGKLCLKLQSISIKDCPLVGDNGVSSLFLSAHSILSKVKLQGLNITDFSLAVIGHYGKSVTNLMLGGLRNVSEKGFWVMGNAKGLQKLVSLMITSCWGVTDVSLEAMGKGCPNLKQMSLRRCCFVSDHGLAAFAKFAGSLEGLQLEECNMVTQFGIIGALSNCGLKSLVLVKCMGIKDVSLEAPLSSPCSSLKSLSVKNCTGFGPSSLAMLGKLCPQLQHVDLSGLYGITDAGLLPLLESCEAGLVKVNLSDCFNLTDEVVLALTRLHGGTLELLNLDGCRRITDASLVAVADSCVFLGDLDVSRCTITDAGVAALSRAEQLNLQVVSFSGCSGVSNKSIPFLKRLGKTLLGLNLQHCNSISTRTVELLVESLWRCDILF</sequence>
<dbReference type="Proteomes" id="UP000436088">
    <property type="component" value="Unassembled WGS sequence"/>
</dbReference>
<protein>
    <submittedName>
        <fullName evidence="2">EIN3-binding F-box protein 2</fullName>
    </submittedName>
</protein>
<dbReference type="GO" id="GO:0031146">
    <property type="term" value="P:SCF-dependent proteasomal ubiquitin-dependent protein catabolic process"/>
    <property type="evidence" value="ECO:0007669"/>
    <property type="project" value="TreeGrafter"/>
</dbReference>
<dbReference type="AlphaFoldDB" id="A0A6A2XPI5"/>
<dbReference type="Pfam" id="PF25372">
    <property type="entry name" value="DUF7885"/>
    <property type="match status" value="2"/>
</dbReference>
<dbReference type="Gene3D" id="3.80.10.10">
    <property type="entry name" value="Ribonuclease Inhibitor"/>
    <property type="match status" value="3"/>
</dbReference>